<dbReference type="SUPFAM" id="SSF110296">
    <property type="entry name" value="Oligoxyloglucan reducing end-specific cellobiohydrolase"/>
    <property type="match status" value="1"/>
</dbReference>
<evidence type="ECO:0000313" key="3">
    <source>
        <dbReference type="Proteomes" id="UP000659344"/>
    </source>
</evidence>
<sequence length="658" mass="72758">MGNKCRHILIRLGILSICMVLLTTCFPSGKTVDAAASSWKWTQQTGKVNSELHDIIALDSGVKLAVGDDATIQRSESPGSWNIVPSPGKGNINTATSNGTLAIIGDDQGTIASTKDGLTWTKGSIKGTLLLSEYNDYYKSKAVGKQKLTQKNIEWLDVMWDGKQFIATACAKWQGEFTYEQPLVAVSTQGTEWEIRPLKSTTYINLFEAPITVVKFQNKWLAVAAEGVFESKDLKKWTFYETKFDGDINDATTNGTTMVTVGYNGKTSSGTVYISNDGIKYKKVSSPLFDNNTSIEGIMWDGEEFIAVGDYGTIYHSADGNKWTMEPEQEGGVYRHPLFYIKYMGLKSKVNRISKMGDTYLAVGNLGTIRSINDSDEMWKVETSGSLNDLYAIDYSNGKYVITGEGTFRTSSNGDEWNAIDDERVNEGSSFFEQTAGSGLFLFSCMQRARGNVTVPQYLYRDGELINIDSYIPERFNDVAVIGGEMRVYGSTSTATSMDGITWKKMSGVQAVPVARNGKLWIGFKDDGYYTSKDALLWKKTKTTLDGSTNWPDFMVKKAVWTGKKFVGIQNGELIESVDGITWITKMRVKYSYFTDLAVSSNGVIATVGSKGMIYFCEDGKTWTKIASPTLKDLTDITWDGKRFLAVGYNGVIVIGQQ</sequence>
<feature type="signal peptide" evidence="1">
    <location>
        <begin position="1"/>
        <end position="30"/>
    </location>
</feature>
<dbReference type="RefSeq" id="WP_188538782.1">
    <property type="nucleotide sequence ID" value="NZ_BMFT01000001.1"/>
</dbReference>
<evidence type="ECO:0000313" key="2">
    <source>
        <dbReference type="EMBL" id="GGH23671.1"/>
    </source>
</evidence>
<organism evidence="2 3">
    <name type="scientific">Paenibacillus segetis</name>
    <dbReference type="NCBI Taxonomy" id="1325360"/>
    <lineage>
        <taxon>Bacteria</taxon>
        <taxon>Bacillati</taxon>
        <taxon>Bacillota</taxon>
        <taxon>Bacilli</taxon>
        <taxon>Bacillales</taxon>
        <taxon>Paenibacillaceae</taxon>
        <taxon>Paenibacillus</taxon>
    </lineage>
</organism>
<protein>
    <recommendedName>
        <fullName evidence="4">Photosynthesis system II assembly factor Ycf48/Hcf136-like domain-containing protein</fullName>
    </recommendedName>
</protein>
<name>A0ABQ1YGP1_9BACL</name>
<dbReference type="Proteomes" id="UP000659344">
    <property type="component" value="Unassembled WGS sequence"/>
</dbReference>
<evidence type="ECO:0000256" key="1">
    <source>
        <dbReference type="SAM" id="SignalP"/>
    </source>
</evidence>
<gene>
    <name evidence="2" type="ORF">GCM10008013_22960</name>
</gene>
<feature type="chain" id="PRO_5046572170" description="Photosynthesis system II assembly factor Ycf48/Hcf136-like domain-containing protein" evidence="1">
    <location>
        <begin position="31"/>
        <end position="658"/>
    </location>
</feature>
<keyword evidence="1" id="KW-0732">Signal</keyword>
<comment type="caution">
    <text evidence="2">The sequence shown here is derived from an EMBL/GenBank/DDBJ whole genome shotgun (WGS) entry which is preliminary data.</text>
</comment>
<keyword evidence="3" id="KW-1185">Reference proteome</keyword>
<dbReference type="InterPro" id="IPR036278">
    <property type="entry name" value="Sialidase_sf"/>
</dbReference>
<evidence type="ECO:0008006" key="4">
    <source>
        <dbReference type="Google" id="ProtNLM"/>
    </source>
</evidence>
<proteinExistence type="predicted"/>
<dbReference type="SUPFAM" id="SSF50939">
    <property type="entry name" value="Sialidases"/>
    <property type="match status" value="1"/>
</dbReference>
<reference evidence="3" key="1">
    <citation type="journal article" date="2019" name="Int. J. Syst. Evol. Microbiol.">
        <title>The Global Catalogue of Microorganisms (GCM) 10K type strain sequencing project: providing services to taxonomists for standard genome sequencing and annotation.</title>
        <authorList>
            <consortium name="The Broad Institute Genomics Platform"/>
            <consortium name="The Broad Institute Genome Sequencing Center for Infectious Disease"/>
            <person name="Wu L."/>
            <person name="Ma J."/>
        </authorList>
    </citation>
    <scope>NUCLEOTIDE SEQUENCE [LARGE SCALE GENOMIC DNA]</scope>
    <source>
        <strain evidence="3">CGMCC 1.12769</strain>
    </source>
</reference>
<dbReference type="EMBL" id="BMFT01000001">
    <property type="protein sequence ID" value="GGH23671.1"/>
    <property type="molecule type" value="Genomic_DNA"/>
</dbReference>
<accession>A0ABQ1YGP1</accession>